<protein>
    <submittedName>
        <fullName evidence="6">Carbamoylphosphate synthase large subunit</fullName>
    </submittedName>
</protein>
<dbReference type="InterPro" id="IPR013815">
    <property type="entry name" value="ATP_grasp_subdomain_1"/>
</dbReference>
<accession>C7N6C6</accession>
<evidence type="ECO:0000313" key="7">
    <source>
        <dbReference type="Proteomes" id="UP000002026"/>
    </source>
</evidence>
<dbReference type="EMBL" id="CP001684">
    <property type="protein sequence ID" value="ACV22461.1"/>
    <property type="molecule type" value="Genomic_DNA"/>
</dbReference>
<proteinExistence type="predicted"/>
<evidence type="ECO:0000256" key="3">
    <source>
        <dbReference type="ARBA" id="ARBA00022840"/>
    </source>
</evidence>
<dbReference type="KEGG" id="shi:Shel_14410"/>
<sequence length="423" mass="46852">MTNNETQHRLMVLGSAQEFIELVRRAQARGIYVISCDGYPNGLAKAIADASFNIDVRDTQAIAKLCQEQRVDGIIASFSDLLAECLVNIADAAGLPCYAKPDRFAYVRDKTLMKGMFDELGIPHAKSVQVHKDTLEDDLSGITFPCVTKPVDSYGSRGVYVLDTAEEVRECFDEVEAYSNRGYIIVEEYVQGDEINAMTWVCDGKATVIGLADREKSVELAHAIPHVSRIIQPSKHLRAVQDDVCAMAEKIAAYIGIETGPLSMQFFYDEKRGITVCEAAGRLFGYEHELVQNAYGFSIEELLIDYVYDREAMKERLSGLQLEGRRHSAGLYFHAHEGDIAKILGMPSEDIGEVTLDESLSYYAEGERALRGAGAMPYAARIYITADTRKALDVVTADLYRDVKFLNGEGENLLFGNQLPAGH</sequence>
<dbReference type="InterPro" id="IPR011761">
    <property type="entry name" value="ATP-grasp"/>
</dbReference>
<evidence type="ECO:0000259" key="5">
    <source>
        <dbReference type="PROSITE" id="PS50975"/>
    </source>
</evidence>
<feature type="domain" description="ATP-grasp" evidence="5">
    <location>
        <begin position="114"/>
        <end position="308"/>
    </location>
</feature>
<keyword evidence="2 4" id="KW-0547">Nucleotide-binding</keyword>
<evidence type="ECO:0000256" key="2">
    <source>
        <dbReference type="ARBA" id="ARBA00022741"/>
    </source>
</evidence>
<dbReference type="GO" id="GO:0005829">
    <property type="term" value="C:cytosol"/>
    <property type="evidence" value="ECO:0007669"/>
    <property type="project" value="TreeGrafter"/>
</dbReference>
<dbReference type="Gene3D" id="3.30.1490.20">
    <property type="entry name" value="ATP-grasp fold, A domain"/>
    <property type="match status" value="1"/>
</dbReference>
<dbReference type="GO" id="GO:0016874">
    <property type="term" value="F:ligase activity"/>
    <property type="evidence" value="ECO:0007669"/>
    <property type="project" value="UniProtKB-KW"/>
</dbReference>
<dbReference type="AlphaFoldDB" id="C7N6C6"/>
<dbReference type="GO" id="GO:0005524">
    <property type="term" value="F:ATP binding"/>
    <property type="evidence" value="ECO:0007669"/>
    <property type="project" value="UniProtKB-UniRule"/>
</dbReference>
<reference evidence="6 7" key="1">
    <citation type="journal article" date="2009" name="Stand. Genomic Sci.">
        <title>Complete genome sequence of Slackia heliotrinireducens type strain (RHS 1).</title>
        <authorList>
            <person name="Pukall R."/>
            <person name="Lapidus A."/>
            <person name="Nolan M."/>
            <person name="Copeland A."/>
            <person name="Glavina Del Rio T."/>
            <person name="Lucas S."/>
            <person name="Chen F."/>
            <person name="Tice H."/>
            <person name="Cheng J.F."/>
            <person name="Chertkov O."/>
            <person name="Bruce D."/>
            <person name="Goodwin L."/>
            <person name="Kuske C."/>
            <person name="Brettin T."/>
            <person name="Detter J.C."/>
            <person name="Han C."/>
            <person name="Pitluck S."/>
            <person name="Pati A."/>
            <person name="Mavrommatis K."/>
            <person name="Ivanova N."/>
            <person name="Ovchinnikova G."/>
            <person name="Chen A."/>
            <person name="Palaniappan K."/>
            <person name="Schneider S."/>
            <person name="Rohde M."/>
            <person name="Chain P."/>
            <person name="D'haeseleer P."/>
            <person name="Goker M."/>
            <person name="Bristow J."/>
            <person name="Eisen J.A."/>
            <person name="Markowitz V."/>
            <person name="Kyrpides N.C."/>
            <person name="Klenk H.P."/>
            <person name="Hugenholtz P."/>
        </authorList>
    </citation>
    <scope>NUCLEOTIDE SEQUENCE [LARGE SCALE GENOMIC DNA]</scope>
    <source>
        <strain evidence="7">ATCC 29202 / DSM 20476 / NCTC 11029 / RHS 1</strain>
    </source>
</reference>
<dbReference type="Pfam" id="PF13535">
    <property type="entry name" value="ATP-grasp_4"/>
    <property type="match status" value="1"/>
</dbReference>
<keyword evidence="7" id="KW-1185">Reference proteome</keyword>
<dbReference type="Gene3D" id="3.40.50.20">
    <property type="match status" value="1"/>
</dbReference>
<dbReference type="Gene3D" id="3.30.470.20">
    <property type="entry name" value="ATP-grasp fold, B domain"/>
    <property type="match status" value="1"/>
</dbReference>
<evidence type="ECO:0000313" key="6">
    <source>
        <dbReference type="EMBL" id="ACV22461.1"/>
    </source>
</evidence>
<keyword evidence="1" id="KW-0436">Ligase</keyword>
<dbReference type="InterPro" id="IPR016185">
    <property type="entry name" value="PreATP-grasp_dom_sf"/>
</dbReference>
<dbReference type="Proteomes" id="UP000002026">
    <property type="component" value="Chromosome"/>
</dbReference>
<dbReference type="eggNOG" id="COG0027">
    <property type="taxonomic scope" value="Bacteria"/>
</dbReference>
<dbReference type="PANTHER" id="PTHR43055:SF1">
    <property type="entry name" value="FORMATE-DEPENDENT PHOSPHORIBOSYLGLYCINAMIDE FORMYLTRANSFERASE"/>
    <property type="match status" value="1"/>
</dbReference>
<evidence type="ECO:0000256" key="1">
    <source>
        <dbReference type="ARBA" id="ARBA00022598"/>
    </source>
</evidence>
<organism evidence="6 7">
    <name type="scientific">Slackia heliotrinireducens (strain ATCC 29202 / DSM 20476 / NCTC 11029 / RHS 1)</name>
    <name type="common">Peptococcus heliotrinreducens</name>
    <dbReference type="NCBI Taxonomy" id="471855"/>
    <lineage>
        <taxon>Bacteria</taxon>
        <taxon>Bacillati</taxon>
        <taxon>Actinomycetota</taxon>
        <taxon>Coriobacteriia</taxon>
        <taxon>Eggerthellales</taxon>
        <taxon>Eggerthellaceae</taxon>
        <taxon>Slackia</taxon>
    </lineage>
</organism>
<dbReference type="STRING" id="471855.Shel_14410"/>
<dbReference type="PROSITE" id="PS50975">
    <property type="entry name" value="ATP_GRASP"/>
    <property type="match status" value="1"/>
</dbReference>
<keyword evidence="3 4" id="KW-0067">ATP-binding</keyword>
<dbReference type="PANTHER" id="PTHR43055">
    <property type="entry name" value="FORMATE-DEPENDENT PHOSPHORIBOSYLGLYCINAMIDE FORMYLTRANSFERASE"/>
    <property type="match status" value="1"/>
</dbReference>
<dbReference type="SUPFAM" id="SSF56059">
    <property type="entry name" value="Glutathione synthetase ATP-binding domain-like"/>
    <property type="match status" value="1"/>
</dbReference>
<dbReference type="RefSeq" id="WP_012798563.1">
    <property type="nucleotide sequence ID" value="NC_013165.1"/>
</dbReference>
<dbReference type="GO" id="GO:0046872">
    <property type="term" value="F:metal ion binding"/>
    <property type="evidence" value="ECO:0007669"/>
    <property type="project" value="InterPro"/>
</dbReference>
<name>C7N6C6_SLAHD</name>
<dbReference type="HOGENOM" id="CLU_029016_5_1_11"/>
<dbReference type="SMART" id="SM01209">
    <property type="entry name" value="GARS_A"/>
    <property type="match status" value="1"/>
</dbReference>
<gene>
    <name evidence="6" type="ordered locus">Shel_14410</name>
</gene>
<evidence type="ECO:0000256" key="4">
    <source>
        <dbReference type="PROSITE-ProRule" id="PRU00409"/>
    </source>
</evidence>
<dbReference type="SUPFAM" id="SSF52440">
    <property type="entry name" value="PreATP-grasp domain"/>
    <property type="match status" value="1"/>
</dbReference>